<organism evidence="1 2">
    <name type="scientific">Methylomagnum ishizawai</name>
    <dbReference type="NCBI Taxonomy" id="1760988"/>
    <lineage>
        <taxon>Bacteria</taxon>
        <taxon>Pseudomonadati</taxon>
        <taxon>Pseudomonadota</taxon>
        <taxon>Gammaproteobacteria</taxon>
        <taxon>Methylococcales</taxon>
        <taxon>Methylococcaceae</taxon>
        <taxon>Methylomagnum</taxon>
    </lineage>
</organism>
<accession>A0A1Y6CZ73</accession>
<dbReference type="EMBL" id="FXAM01000001">
    <property type="protein sequence ID" value="SMF95677.1"/>
    <property type="molecule type" value="Genomic_DNA"/>
</dbReference>
<dbReference type="AlphaFoldDB" id="A0A1Y6CZ73"/>
<gene>
    <name evidence="1" type="ORF">SAMN02949497_3051</name>
</gene>
<reference evidence="1 2" key="1">
    <citation type="submission" date="2016-12" db="EMBL/GenBank/DDBJ databases">
        <authorList>
            <person name="Song W.-J."/>
            <person name="Kurnit D.M."/>
        </authorList>
    </citation>
    <scope>NUCLEOTIDE SEQUENCE [LARGE SCALE GENOMIC DNA]</scope>
    <source>
        <strain evidence="1 2">175</strain>
    </source>
</reference>
<protein>
    <submittedName>
        <fullName evidence="1">Uncharacterized protein</fullName>
    </submittedName>
</protein>
<name>A0A1Y6CZ73_9GAMM</name>
<sequence>MLKERHERHSETTPVDELIAEAFHVEKTEKSFGHRHYTATRILIECGIKEPKAAQASMANAYLKRMGFKQVQNEGLRGYWLEKRPYRP</sequence>
<evidence type="ECO:0000313" key="2">
    <source>
        <dbReference type="Proteomes" id="UP000192923"/>
    </source>
</evidence>
<proteinExistence type="predicted"/>
<evidence type="ECO:0000313" key="1">
    <source>
        <dbReference type="EMBL" id="SMF95677.1"/>
    </source>
</evidence>
<keyword evidence="2" id="KW-1185">Reference proteome</keyword>
<dbReference type="Proteomes" id="UP000192923">
    <property type="component" value="Unassembled WGS sequence"/>
</dbReference>